<dbReference type="Proteomes" id="UP000266723">
    <property type="component" value="Unassembled WGS sequence"/>
</dbReference>
<accession>A0ABQ7AR89</accession>
<sequence>MVKKTTHDGSQVLNRSWSKRSSTGVSGHDAVLVIPLQPRRGRMVMFWYRECISHGGEKHGVVHISWERKAHLVWNWGRKAHLVWKFPGEERDCNVVAEPEDCCARSAPKAKRERLKIPCGVKVLSWSRVDLESKRVSWRKGKRNKLGSQVYDLKKVE</sequence>
<protein>
    <submittedName>
        <fullName evidence="2">Uncharacterized protein</fullName>
    </submittedName>
</protein>
<proteinExistence type="predicted"/>
<gene>
    <name evidence="2" type="ORF">DY000_02058935</name>
</gene>
<feature type="region of interest" description="Disordered" evidence="1">
    <location>
        <begin position="1"/>
        <end position="24"/>
    </location>
</feature>
<name>A0ABQ7AR89_BRACR</name>
<keyword evidence="3" id="KW-1185">Reference proteome</keyword>
<evidence type="ECO:0000313" key="2">
    <source>
        <dbReference type="EMBL" id="KAF3516632.1"/>
    </source>
</evidence>
<comment type="caution">
    <text evidence="2">The sequence shown here is derived from an EMBL/GenBank/DDBJ whole genome shotgun (WGS) entry which is preliminary data.</text>
</comment>
<evidence type="ECO:0000256" key="1">
    <source>
        <dbReference type="SAM" id="MobiDB-lite"/>
    </source>
</evidence>
<organism evidence="2 3">
    <name type="scientific">Brassica cretica</name>
    <name type="common">Mustard</name>
    <dbReference type="NCBI Taxonomy" id="69181"/>
    <lineage>
        <taxon>Eukaryota</taxon>
        <taxon>Viridiplantae</taxon>
        <taxon>Streptophyta</taxon>
        <taxon>Embryophyta</taxon>
        <taxon>Tracheophyta</taxon>
        <taxon>Spermatophyta</taxon>
        <taxon>Magnoliopsida</taxon>
        <taxon>eudicotyledons</taxon>
        <taxon>Gunneridae</taxon>
        <taxon>Pentapetalae</taxon>
        <taxon>rosids</taxon>
        <taxon>malvids</taxon>
        <taxon>Brassicales</taxon>
        <taxon>Brassicaceae</taxon>
        <taxon>Brassiceae</taxon>
        <taxon>Brassica</taxon>
    </lineage>
</organism>
<dbReference type="EMBL" id="QGKV02001556">
    <property type="protein sequence ID" value="KAF3516632.1"/>
    <property type="molecule type" value="Genomic_DNA"/>
</dbReference>
<reference evidence="2 3" key="1">
    <citation type="journal article" date="2020" name="BMC Genomics">
        <title>Intraspecific diversification of the crop wild relative Brassica cretica Lam. using demographic model selection.</title>
        <authorList>
            <person name="Kioukis A."/>
            <person name="Michalopoulou V.A."/>
            <person name="Briers L."/>
            <person name="Pirintsos S."/>
            <person name="Studholme D.J."/>
            <person name="Pavlidis P."/>
            <person name="Sarris P.F."/>
        </authorList>
    </citation>
    <scope>NUCLEOTIDE SEQUENCE [LARGE SCALE GENOMIC DNA]</scope>
    <source>
        <strain evidence="3">cv. PFS-1207/04</strain>
    </source>
</reference>
<evidence type="ECO:0000313" key="3">
    <source>
        <dbReference type="Proteomes" id="UP000266723"/>
    </source>
</evidence>
<feature type="compositionally biased region" description="Polar residues" evidence="1">
    <location>
        <begin position="8"/>
        <end position="24"/>
    </location>
</feature>